<dbReference type="PANTHER" id="PTHR43283">
    <property type="entry name" value="BETA-LACTAMASE-RELATED"/>
    <property type="match status" value="1"/>
</dbReference>
<dbReference type="InterPro" id="IPR012338">
    <property type="entry name" value="Beta-lactam/transpept-like"/>
</dbReference>
<evidence type="ECO:0000313" key="2">
    <source>
        <dbReference type="EMBL" id="SVC93762.1"/>
    </source>
</evidence>
<name>A0A382R975_9ZZZZ</name>
<dbReference type="InterPro" id="IPR050789">
    <property type="entry name" value="Diverse_Enzym_Activities"/>
</dbReference>
<dbReference type="Pfam" id="PF00144">
    <property type="entry name" value="Beta-lactamase"/>
    <property type="match status" value="1"/>
</dbReference>
<dbReference type="InterPro" id="IPR001466">
    <property type="entry name" value="Beta-lactam-related"/>
</dbReference>
<proteinExistence type="predicted"/>
<reference evidence="2" key="1">
    <citation type="submission" date="2018-05" db="EMBL/GenBank/DDBJ databases">
        <authorList>
            <person name="Lanie J.A."/>
            <person name="Ng W.-L."/>
            <person name="Kazmierczak K.M."/>
            <person name="Andrzejewski T.M."/>
            <person name="Davidsen T.M."/>
            <person name="Wayne K.J."/>
            <person name="Tettelin H."/>
            <person name="Glass J.I."/>
            <person name="Rusch D."/>
            <person name="Podicherti R."/>
            <person name="Tsui H.-C.T."/>
            <person name="Winkler M.E."/>
        </authorList>
    </citation>
    <scope>NUCLEOTIDE SEQUENCE</scope>
</reference>
<dbReference type="EMBL" id="UINC01119724">
    <property type="protein sequence ID" value="SVC93762.1"/>
    <property type="molecule type" value="Genomic_DNA"/>
</dbReference>
<dbReference type="PANTHER" id="PTHR43283:SF7">
    <property type="entry name" value="BETA-LACTAMASE-RELATED DOMAIN-CONTAINING PROTEIN"/>
    <property type="match status" value="1"/>
</dbReference>
<evidence type="ECO:0000259" key="1">
    <source>
        <dbReference type="Pfam" id="PF00144"/>
    </source>
</evidence>
<organism evidence="2">
    <name type="scientific">marine metagenome</name>
    <dbReference type="NCBI Taxonomy" id="408172"/>
    <lineage>
        <taxon>unclassified sequences</taxon>
        <taxon>metagenomes</taxon>
        <taxon>ecological metagenomes</taxon>
    </lineage>
</organism>
<protein>
    <recommendedName>
        <fullName evidence="1">Beta-lactamase-related domain-containing protein</fullName>
    </recommendedName>
</protein>
<accession>A0A382R975</accession>
<dbReference type="SUPFAM" id="SSF56601">
    <property type="entry name" value="beta-lactamase/transpeptidase-like"/>
    <property type="match status" value="1"/>
</dbReference>
<sequence>MNNKILESEPNPTLVTLRDNKAKWNLPEYRRKGYRYLHKINRYGLLFRSDAVLKLDKKINPNIEKIPLVQKMINHKSFCSLIVGRDQDILFERYADDFSEFQPQTIMSITKLFLNLFIGELVEQKAIELDKTVGFYLPNIGSGYADASIQDVLNMNVINSYSEDYTDPYTSSFLQESVGGWRLPEKLGQNQNQEEFLNKIEAEEGKDLKNTSEFAFYKSANTDVLALLVEKVSGRE</sequence>
<feature type="non-terminal residue" evidence="2">
    <location>
        <position position="236"/>
    </location>
</feature>
<dbReference type="AlphaFoldDB" id="A0A382R975"/>
<gene>
    <name evidence="2" type="ORF">METZ01_LOCUS346616</name>
</gene>
<dbReference type="Gene3D" id="1.20.58.710">
    <property type="match status" value="1"/>
</dbReference>
<feature type="domain" description="Beta-lactamase-related" evidence="1">
    <location>
        <begin position="81"/>
        <end position="235"/>
    </location>
</feature>